<reference evidence="3 4" key="1">
    <citation type="submission" date="2017-03" db="EMBL/GenBank/DDBJ databases">
        <authorList>
            <person name="Afonso C.L."/>
            <person name="Miller P.J."/>
            <person name="Scott M.A."/>
            <person name="Spackman E."/>
            <person name="Goraichik I."/>
            <person name="Dimitrov K.M."/>
            <person name="Suarez D.L."/>
            <person name="Swayne D.E."/>
        </authorList>
    </citation>
    <scope>NUCLEOTIDE SEQUENCE [LARGE SCALE GENOMIC DNA]</scope>
    <source>
        <strain evidence="3 4">CECT 7691</strain>
    </source>
</reference>
<comment type="similarity">
    <text evidence="1">Belongs to the NipSnap family.</text>
</comment>
<keyword evidence="4" id="KW-1185">Reference proteome</keyword>
<evidence type="ECO:0000256" key="1">
    <source>
        <dbReference type="ARBA" id="ARBA00005291"/>
    </source>
</evidence>
<accession>A0A1Y5TKW7</accession>
<dbReference type="PANTHER" id="PTHR21017">
    <property type="entry name" value="NIPSNAP-RELATED"/>
    <property type="match status" value="1"/>
</dbReference>
<dbReference type="Proteomes" id="UP000193200">
    <property type="component" value="Unassembled WGS sequence"/>
</dbReference>
<dbReference type="RefSeq" id="WP_217808045.1">
    <property type="nucleotide sequence ID" value="NZ_FWFR01000002.1"/>
</dbReference>
<evidence type="ECO:0000313" key="3">
    <source>
        <dbReference type="EMBL" id="SLN66455.1"/>
    </source>
</evidence>
<evidence type="ECO:0000259" key="2">
    <source>
        <dbReference type="Pfam" id="PF07978"/>
    </source>
</evidence>
<protein>
    <recommendedName>
        <fullName evidence="2">NIPSNAP domain-containing protein</fullName>
    </recommendedName>
</protein>
<dbReference type="AlphaFoldDB" id="A0A1Y5TKW7"/>
<dbReference type="InterPro" id="IPR011008">
    <property type="entry name" value="Dimeric_a/b-barrel"/>
</dbReference>
<name>A0A1Y5TKW7_9PROT</name>
<dbReference type="Gene3D" id="3.30.70.100">
    <property type="match status" value="1"/>
</dbReference>
<dbReference type="Pfam" id="PF07978">
    <property type="entry name" value="NIPSNAP"/>
    <property type="match status" value="1"/>
</dbReference>
<dbReference type="PANTHER" id="PTHR21017:SF17">
    <property type="entry name" value="PROTEIN NIPSNAP"/>
    <property type="match status" value="1"/>
</dbReference>
<dbReference type="EMBL" id="FWFR01000002">
    <property type="protein sequence ID" value="SLN66455.1"/>
    <property type="molecule type" value="Genomic_DNA"/>
</dbReference>
<organism evidence="3 4">
    <name type="scientific">Oceanibacterium hippocampi</name>
    <dbReference type="NCBI Taxonomy" id="745714"/>
    <lineage>
        <taxon>Bacteria</taxon>
        <taxon>Pseudomonadati</taxon>
        <taxon>Pseudomonadota</taxon>
        <taxon>Alphaproteobacteria</taxon>
        <taxon>Sneathiellales</taxon>
        <taxon>Sneathiellaceae</taxon>
        <taxon>Oceanibacterium</taxon>
    </lineage>
</organism>
<dbReference type="SUPFAM" id="SSF54909">
    <property type="entry name" value="Dimeric alpha+beta barrel"/>
    <property type="match status" value="1"/>
</dbReference>
<evidence type="ECO:0000313" key="4">
    <source>
        <dbReference type="Proteomes" id="UP000193200"/>
    </source>
</evidence>
<gene>
    <name evidence="3" type="ORF">OCH7691_03064</name>
</gene>
<dbReference type="InterPro" id="IPR051557">
    <property type="entry name" value="NipSnap_domain"/>
</dbReference>
<proteinExistence type="inferred from homology"/>
<dbReference type="InParanoid" id="A0A1Y5TKW7"/>
<feature type="domain" description="NIPSNAP" evidence="2">
    <location>
        <begin position="6"/>
        <end position="106"/>
    </location>
</feature>
<dbReference type="InterPro" id="IPR012577">
    <property type="entry name" value="NIPSNAP"/>
</dbReference>
<sequence length="108" mass="12636">MSMLIEERCYQIKPVFAPAQFLDIYQSTGAMELQKRVLGNMLGYFTTEIGPLNALVHLWGYESLDDRARRRALLREEPVWQDYLRQILPMLDSMTNRILVPTSFSPIR</sequence>